<feature type="repeat" description="Solcar" evidence="9">
    <location>
        <begin position="219"/>
        <end position="309"/>
    </location>
</feature>
<evidence type="ECO:0000256" key="6">
    <source>
        <dbReference type="ARBA" id="ARBA00022989"/>
    </source>
</evidence>
<gene>
    <name evidence="11" type="ORF">BDK51DRAFT_22266</name>
</gene>
<reference evidence="12" key="1">
    <citation type="journal article" date="2018" name="Nat. Microbiol.">
        <title>Leveraging single-cell genomics to expand the fungal tree of life.</title>
        <authorList>
            <person name="Ahrendt S.R."/>
            <person name="Quandt C.A."/>
            <person name="Ciobanu D."/>
            <person name="Clum A."/>
            <person name="Salamov A."/>
            <person name="Andreopoulos B."/>
            <person name="Cheng J.F."/>
            <person name="Woyke T."/>
            <person name="Pelin A."/>
            <person name="Henrissat B."/>
            <person name="Reynolds N.K."/>
            <person name="Benny G.L."/>
            <person name="Smith M.E."/>
            <person name="James T.Y."/>
            <person name="Grigoriev I.V."/>
        </authorList>
    </citation>
    <scope>NUCLEOTIDE SEQUENCE [LARGE SCALE GENOMIC DNA]</scope>
</reference>
<keyword evidence="8 9" id="KW-0472">Membrane</keyword>
<dbReference type="PANTHER" id="PTHR45624">
    <property type="entry name" value="MITOCHONDRIAL BASIC AMINO ACIDS TRANSPORTER-RELATED"/>
    <property type="match status" value="1"/>
</dbReference>
<dbReference type="Proteomes" id="UP000269721">
    <property type="component" value="Unassembled WGS sequence"/>
</dbReference>
<comment type="subcellular location">
    <subcellularLocation>
        <location evidence="1">Mitochondrion membrane</location>
        <topology evidence="1">Multi-pass membrane protein</topology>
    </subcellularLocation>
</comment>
<dbReference type="PANTHER" id="PTHR45624:SF31">
    <property type="entry name" value="MITOCHONDRIAL ORNITHINE TRANSPORTER 1"/>
    <property type="match status" value="1"/>
</dbReference>
<evidence type="ECO:0000256" key="7">
    <source>
        <dbReference type="ARBA" id="ARBA00023128"/>
    </source>
</evidence>
<keyword evidence="7" id="KW-0496">Mitochondrion</keyword>
<dbReference type="InterPro" id="IPR023395">
    <property type="entry name" value="MCP_dom_sf"/>
</dbReference>
<dbReference type="InterPro" id="IPR050567">
    <property type="entry name" value="Mitochondrial_Carrier"/>
</dbReference>
<keyword evidence="12" id="KW-1185">Reference proteome</keyword>
<dbReference type="Pfam" id="PF00153">
    <property type="entry name" value="Mito_carr"/>
    <property type="match status" value="3"/>
</dbReference>
<keyword evidence="4 9" id="KW-0812">Transmembrane</keyword>
<dbReference type="Gene3D" id="1.50.40.10">
    <property type="entry name" value="Mitochondrial carrier domain"/>
    <property type="match status" value="2"/>
</dbReference>
<accession>A0A4P9WAJ4</accession>
<dbReference type="GO" id="GO:1990575">
    <property type="term" value="P:mitochondrial L-ornithine transmembrane transport"/>
    <property type="evidence" value="ECO:0007669"/>
    <property type="project" value="TreeGrafter"/>
</dbReference>
<dbReference type="OrthoDB" id="2139348at2759"/>
<organism evidence="11 12">
    <name type="scientific">Blyttiomyces helicus</name>
    <dbReference type="NCBI Taxonomy" id="388810"/>
    <lineage>
        <taxon>Eukaryota</taxon>
        <taxon>Fungi</taxon>
        <taxon>Fungi incertae sedis</taxon>
        <taxon>Chytridiomycota</taxon>
        <taxon>Chytridiomycota incertae sedis</taxon>
        <taxon>Chytridiomycetes</taxon>
        <taxon>Chytridiomycetes incertae sedis</taxon>
        <taxon>Blyttiomyces</taxon>
    </lineage>
</organism>
<dbReference type="InterPro" id="IPR018108">
    <property type="entry name" value="MCP_transmembrane"/>
</dbReference>
<evidence type="ECO:0000256" key="10">
    <source>
        <dbReference type="RuleBase" id="RU000488"/>
    </source>
</evidence>
<evidence type="ECO:0000256" key="4">
    <source>
        <dbReference type="ARBA" id="ARBA00022692"/>
    </source>
</evidence>
<dbReference type="AlphaFoldDB" id="A0A4P9WAJ4"/>
<name>A0A4P9WAJ4_9FUNG</name>
<evidence type="ECO:0000313" key="12">
    <source>
        <dbReference type="Proteomes" id="UP000269721"/>
    </source>
</evidence>
<dbReference type="GO" id="GO:0000064">
    <property type="term" value="F:L-ornithine transmembrane transporter activity"/>
    <property type="evidence" value="ECO:0007669"/>
    <property type="project" value="TreeGrafter"/>
</dbReference>
<dbReference type="GO" id="GO:0031966">
    <property type="term" value="C:mitochondrial membrane"/>
    <property type="evidence" value="ECO:0007669"/>
    <property type="project" value="UniProtKB-SubCell"/>
</dbReference>
<dbReference type="SUPFAM" id="SSF103506">
    <property type="entry name" value="Mitochondrial carrier"/>
    <property type="match status" value="1"/>
</dbReference>
<keyword evidence="6" id="KW-1133">Transmembrane helix</keyword>
<evidence type="ECO:0000256" key="3">
    <source>
        <dbReference type="ARBA" id="ARBA00022448"/>
    </source>
</evidence>
<evidence type="ECO:0000256" key="5">
    <source>
        <dbReference type="ARBA" id="ARBA00022737"/>
    </source>
</evidence>
<comment type="similarity">
    <text evidence="2 10">Belongs to the mitochondrial carrier (TC 2.A.29) family.</text>
</comment>
<evidence type="ECO:0000256" key="9">
    <source>
        <dbReference type="PROSITE-ProRule" id="PRU00282"/>
    </source>
</evidence>
<evidence type="ECO:0000256" key="2">
    <source>
        <dbReference type="ARBA" id="ARBA00006375"/>
    </source>
</evidence>
<sequence length="309" mass="32693">MDISLPPAASWKLKKDSAFADMLFGSAAGLFSKIVEHPFDTIKVRLQTQPLPTPTTPALFTGPTDCFRQTLRTEGLKSLFRGITPPLLGSMLEHAILFSTYLALKPIVHTGILGRTLSEPASTLEMCISGALAGAAGSFILTPLELIKCKQQVSTTAGGESATSVAIRIVRRDGPAALFRGGSATLLREAGGSAAWFGIYDSIVMGFMARDGGRGRDQLAGWELCVAGSAAGIGYNASLFPADVVKSIRQTNEEMAVREGMDPRAARGSYAQIAAGLFRAEGVRGFYRGLGITLMRSVPSSAIIVSTFE</sequence>
<evidence type="ECO:0000256" key="1">
    <source>
        <dbReference type="ARBA" id="ARBA00004225"/>
    </source>
</evidence>
<feature type="non-terminal residue" evidence="11">
    <location>
        <position position="309"/>
    </location>
</feature>
<keyword evidence="3 10" id="KW-0813">Transport</keyword>
<protein>
    <submittedName>
        <fullName evidence="11">Mitochondrial carrier domain-containing protein</fullName>
    </submittedName>
</protein>
<evidence type="ECO:0000256" key="8">
    <source>
        <dbReference type="ARBA" id="ARBA00023136"/>
    </source>
</evidence>
<dbReference type="PROSITE" id="PS50920">
    <property type="entry name" value="SOLCAR"/>
    <property type="match status" value="3"/>
</dbReference>
<feature type="repeat" description="Solcar" evidence="9">
    <location>
        <begin position="121"/>
        <end position="206"/>
    </location>
</feature>
<evidence type="ECO:0000313" key="11">
    <source>
        <dbReference type="EMBL" id="RKO89464.1"/>
    </source>
</evidence>
<proteinExistence type="inferred from homology"/>
<keyword evidence="5" id="KW-0677">Repeat</keyword>
<dbReference type="EMBL" id="KZ996076">
    <property type="protein sequence ID" value="RKO89464.1"/>
    <property type="molecule type" value="Genomic_DNA"/>
</dbReference>
<feature type="repeat" description="Solcar" evidence="9">
    <location>
        <begin position="16"/>
        <end position="107"/>
    </location>
</feature>